<dbReference type="AlphaFoldDB" id="A0A8H7GTR1"/>
<feature type="region of interest" description="Disordered" evidence="1">
    <location>
        <begin position="35"/>
        <end position="61"/>
    </location>
</feature>
<dbReference type="Proteomes" id="UP000649328">
    <property type="component" value="Unassembled WGS sequence"/>
</dbReference>
<comment type="caution">
    <text evidence="2">The sequence shown here is derived from an EMBL/GenBank/DDBJ whole genome shotgun (WGS) entry which is preliminary data.</text>
</comment>
<feature type="compositionally biased region" description="Polar residues" evidence="1">
    <location>
        <begin position="42"/>
        <end position="52"/>
    </location>
</feature>
<evidence type="ECO:0000256" key="1">
    <source>
        <dbReference type="SAM" id="MobiDB-lite"/>
    </source>
</evidence>
<gene>
    <name evidence="2" type="ORF">HF325_002225</name>
</gene>
<keyword evidence="3" id="KW-1185">Reference proteome</keyword>
<evidence type="ECO:0000313" key="2">
    <source>
        <dbReference type="EMBL" id="KAF8002980.1"/>
    </source>
</evidence>
<accession>A0A8H7GTR1</accession>
<protein>
    <submittedName>
        <fullName evidence="2">Uncharacterized protein</fullName>
    </submittedName>
</protein>
<sequence length="61" mass="6864">MFSDASLQELFRELGIETIETPTILEDNEGVVHNVNGTGGNPSSNKTWISKKNTCRRERLE</sequence>
<proteinExistence type="predicted"/>
<reference evidence="2" key="1">
    <citation type="submission" date="2020-10" db="EMBL/GenBank/DDBJ databases">
        <title>The Whole-Genome Sequence of Metschnikowia persimmonesis, a Novel Endophytic Yeast Species Isolated from Medicinal Plant Diospyros kaki Thumb.</title>
        <authorList>
            <person name="Rahmat E."/>
            <person name="Kang Y."/>
        </authorList>
    </citation>
    <scope>NUCLEOTIDE SEQUENCE</scope>
    <source>
        <strain evidence="2">KIOM G15050</strain>
    </source>
</reference>
<evidence type="ECO:0000313" key="3">
    <source>
        <dbReference type="Proteomes" id="UP000649328"/>
    </source>
</evidence>
<dbReference type="EMBL" id="JACBPP010000003">
    <property type="protein sequence ID" value="KAF8002980.1"/>
    <property type="molecule type" value="Genomic_DNA"/>
</dbReference>
<name>A0A8H7GTR1_9ASCO</name>
<organism evidence="2 3">
    <name type="scientific">Metschnikowia pulcherrima</name>
    <dbReference type="NCBI Taxonomy" id="27326"/>
    <lineage>
        <taxon>Eukaryota</taxon>
        <taxon>Fungi</taxon>
        <taxon>Dikarya</taxon>
        <taxon>Ascomycota</taxon>
        <taxon>Saccharomycotina</taxon>
        <taxon>Pichiomycetes</taxon>
        <taxon>Metschnikowiaceae</taxon>
        <taxon>Metschnikowia</taxon>
    </lineage>
</organism>